<reference evidence="1 2" key="1">
    <citation type="submission" date="2016-02" db="EMBL/GenBank/DDBJ databases">
        <title>Genome analysis of coral dinoflagellate symbionts highlights evolutionary adaptations to a symbiotic lifestyle.</title>
        <authorList>
            <person name="Aranda M."/>
            <person name="Li Y."/>
            <person name="Liew Y.J."/>
            <person name="Baumgarten S."/>
            <person name="Simakov O."/>
            <person name="Wilson M."/>
            <person name="Piel J."/>
            <person name="Ashoor H."/>
            <person name="Bougouffa S."/>
            <person name="Bajic V.B."/>
            <person name="Ryu T."/>
            <person name="Ravasi T."/>
            <person name="Bayer T."/>
            <person name="Micklem G."/>
            <person name="Kim H."/>
            <person name="Bhak J."/>
            <person name="Lajeunesse T.C."/>
            <person name="Voolstra C.R."/>
        </authorList>
    </citation>
    <scope>NUCLEOTIDE SEQUENCE [LARGE SCALE GENOMIC DNA]</scope>
    <source>
        <strain evidence="1 2">CCMP2467</strain>
    </source>
</reference>
<comment type="caution">
    <text evidence="1">The sequence shown here is derived from an EMBL/GenBank/DDBJ whole genome shotgun (WGS) entry which is preliminary data.</text>
</comment>
<keyword evidence="2" id="KW-1185">Reference proteome</keyword>
<proteinExistence type="predicted"/>
<sequence>MHDRPVTFNARHYHMVEPQQGNIWPDDFDRILNPCGIKDFWAGVKDSDPRLHMLRRETNLSKDDLKYCLPLWFHGDAVEYVDGRSLMIYSMGSLLATGSTLDTTLLLAAIPKDICCQGTWEALFQKWVASFTHLQSPSSVGQYLFTLWAIRGDQEFYANSLKLPRWRNSKTSAEPDVLLI</sequence>
<dbReference type="Proteomes" id="UP000186817">
    <property type="component" value="Unassembled WGS sequence"/>
</dbReference>
<gene>
    <name evidence="1" type="ORF">AK812_SmicGene12591</name>
</gene>
<dbReference type="EMBL" id="LSRX01000213">
    <property type="protein sequence ID" value="OLQ04310.1"/>
    <property type="molecule type" value="Genomic_DNA"/>
</dbReference>
<evidence type="ECO:0000313" key="2">
    <source>
        <dbReference type="Proteomes" id="UP000186817"/>
    </source>
</evidence>
<dbReference type="AlphaFoldDB" id="A0A1Q9EA59"/>
<evidence type="ECO:0000313" key="1">
    <source>
        <dbReference type="EMBL" id="OLQ04310.1"/>
    </source>
</evidence>
<name>A0A1Q9EA59_SYMMI</name>
<accession>A0A1Q9EA59</accession>
<protein>
    <submittedName>
        <fullName evidence="1">Uncharacterized protein</fullName>
    </submittedName>
</protein>
<organism evidence="1 2">
    <name type="scientific">Symbiodinium microadriaticum</name>
    <name type="common">Dinoflagellate</name>
    <name type="synonym">Zooxanthella microadriatica</name>
    <dbReference type="NCBI Taxonomy" id="2951"/>
    <lineage>
        <taxon>Eukaryota</taxon>
        <taxon>Sar</taxon>
        <taxon>Alveolata</taxon>
        <taxon>Dinophyceae</taxon>
        <taxon>Suessiales</taxon>
        <taxon>Symbiodiniaceae</taxon>
        <taxon>Symbiodinium</taxon>
    </lineage>
</organism>